<evidence type="ECO:0000313" key="2">
    <source>
        <dbReference type="Proteomes" id="UP001064489"/>
    </source>
</evidence>
<dbReference type="Proteomes" id="UP001064489">
    <property type="component" value="Chromosome 3"/>
</dbReference>
<protein>
    <submittedName>
        <fullName evidence="1">Uncharacterized protein</fullName>
    </submittedName>
</protein>
<keyword evidence="2" id="KW-1185">Reference proteome</keyword>
<dbReference type="EMBL" id="JAJSOW010000100">
    <property type="protein sequence ID" value="KAI9186648.1"/>
    <property type="molecule type" value="Genomic_DNA"/>
</dbReference>
<name>A0AAD5NXU3_ACENE</name>
<accession>A0AAD5NXU3</accession>
<evidence type="ECO:0000313" key="1">
    <source>
        <dbReference type="EMBL" id="KAI9186648.1"/>
    </source>
</evidence>
<sequence length="85" mass="9327">MAASVQHMVGGLLGSRLKWRELLEFYKEFSLLPPEVVELDVLGVVKPMAAGLVMTPQVARNSACFDPGLLPEVVELPELRRGNPL</sequence>
<reference evidence="1" key="2">
    <citation type="submission" date="2023-02" db="EMBL/GenBank/DDBJ databases">
        <authorList>
            <person name="Swenson N.G."/>
            <person name="Wegrzyn J.L."/>
            <person name="Mcevoy S.L."/>
        </authorList>
    </citation>
    <scope>NUCLEOTIDE SEQUENCE</scope>
    <source>
        <strain evidence="1">91603</strain>
        <tissue evidence="1">Leaf</tissue>
    </source>
</reference>
<comment type="caution">
    <text evidence="1">The sequence shown here is derived from an EMBL/GenBank/DDBJ whole genome shotgun (WGS) entry which is preliminary data.</text>
</comment>
<reference evidence="1" key="1">
    <citation type="journal article" date="2022" name="Plant J.">
        <title>Strategies of tolerance reflected in two North American maple genomes.</title>
        <authorList>
            <person name="McEvoy S.L."/>
            <person name="Sezen U.U."/>
            <person name="Trouern-Trend A."/>
            <person name="McMahon S.M."/>
            <person name="Schaberg P.G."/>
            <person name="Yang J."/>
            <person name="Wegrzyn J.L."/>
            <person name="Swenson N.G."/>
        </authorList>
    </citation>
    <scope>NUCLEOTIDE SEQUENCE</scope>
    <source>
        <strain evidence="1">91603</strain>
    </source>
</reference>
<dbReference type="AlphaFoldDB" id="A0AAD5NXU3"/>
<organism evidence="1 2">
    <name type="scientific">Acer negundo</name>
    <name type="common">Box elder</name>
    <dbReference type="NCBI Taxonomy" id="4023"/>
    <lineage>
        <taxon>Eukaryota</taxon>
        <taxon>Viridiplantae</taxon>
        <taxon>Streptophyta</taxon>
        <taxon>Embryophyta</taxon>
        <taxon>Tracheophyta</taxon>
        <taxon>Spermatophyta</taxon>
        <taxon>Magnoliopsida</taxon>
        <taxon>eudicotyledons</taxon>
        <taxon>Gunneridae</taxon>
        <taxon>Pentapetalae</taxon>
        <taxon>rosids</taxon>
        <taxon>malvids</taxon>
        <taxon>Sapindales</taxon>
        <taxon>Sapindaceae</taxon>
        <taxon>Hippocastanoideae</taxon>
        <taxon>Acereae</taxon>
        <taxon>Acer</taxon>
    </lineage>
</organism>
<gene>
    <name evidence="1" type="ORF">LWI28_019478</name>
</gene>
<proteinExistence type="predicted"/>